<dbReference type="Pfam" id="PF00117">
    <property type="entry name" value="GATase"/>
    <property type="match status" value="1"/>
</dbReference>
<dbReference type="InterPro" id="IPR029062">
    <property type="entry name" value="Class_I_gatase-like"/>
</dbReference>
<dbReference type="InterPro" id="IPR017926">
    <property type="entry name" value="GATASE"/>
</dbReference>
<gene>
    <name evidence="2" type="ORF">SAMN04489764_3323</name>
</gene>
<dbReference type="GO" id="GO:0005829">
    <property type="term" value="C:cytosol"/>
    <property type="evidence" value="ECO:0007669"/>
    <property type="project" value="TreeGrafter"/>
</dbReference>
<feature type="domain" description="Glutamine amidotransferase" evidence="1">
    <location>
        <begin position="39"/>
        <end position="198"/>
    </location>
</feature>
<dbReference type="PROSITE" id="PS51273">
    <property type="entry name" value="GATASE_TYPE_1"/>
    <property type="match status" value="1"/>
</dbReference>
<protein>
    <submittedName>
        <fullName evidence="2">GMP synthase-Glutamine amidotransferase</fullName>
    </submittedName>
</protein>
<dbReference type="CDD" id="cd01741">
    <property type="entry name" value="GATase1_1"/>
    <property type="match status" value="1"/>
</dbReference>
<keyword evidence="3" id="KW-1185">Reference proteome</keyword>
<sequence>MWLWGYPARGCYEEIIDDMGVLVVEHEASAGPGYLAEWLAAAGTACRVVRPYTGDRLPARADDGLIVLGGTPSAWDDQVYPWLPATRELLRRSVADGVPTLGVCLGAQLLTLACGGTVERGTAGLEVGVHHVRPLPAAADDPLFRHLRGPAPAVQYHRDAMVRLPDGAVPLATGDRYPNQAYRLGETAWAVQFHPEAGAEIFASWAAASSDKLTARGYDVEELTGQAKQAETELVAAWRPLAEAFAKIVDRTRKTA</sequence>
<reference evidence="2 3" key="1">
    <citation type="submission" date="2016-10" db="EMBL/GenBank/DDBJ databases">
        <authorList>
            <person name="de Groot N.N."/>
        </authorList>
    </citation>
    <scope>NUCLEOTIDE SEQUENCE [LARGE SCALE GENOMIC DNA]</scope>
    <source>
        <strain evidence="2 3">DSM 43794</strain>
    </source>
</reference>
<name>A0A1H1G1W1_9ACTN</name>
<dbReference type="STRING" id="35622.SAMN04489764_3323"/>
<keyword evidence="2" id="KW-0808">Transferase</keyword>
<proteinExistence type="predicted"/>
<accession>A0A1H1G1W1</accession>
<organism evidence="2 3">
    <name type="scientific">Thermostaphylospora chromogena</name>
    <dbReference type="NCBI Taxonomy" id="35622"/>
    <lineage>
        <taxon>Bacteria</taxon>
        <taxon>Bacillati</taxon>
        <taxon>Actinomycetota</taxon>
        <taxon>Actinomycetes</taxon>
        <taxon>Streptosporangiales</taxon>
        <taxon>Thermomonosporaceae</taxon>
        <taxon>Thermostaphylospora</taxon>
    </lineage>
</organism>
<dbReference type="AlphaFoldDB" id="A0A1H1G1W1"/>
<dbReference type="PANTHER" id="PTHR42695:SF5">
    <property type="entry name" value="GLUTAMINE AMIDOTRANSFERASE YLR126C-RELATED"/>
    <property type="match status" value="1"/>
</dbReference>
<dbReference type="SUPFAM" id="SSF52317">
    <property type="entry name" value="Class I glutamine amidotransferase-like"/>
    <property type="match status" value="1"/>
</dbReference>
<dbReference type="GO" id="GO:0016740">
    <property type="term" value="F:transferase activity"/>
    <property type="evidence" value="ECO:0007669"/>
    <property type="project" value="UniProtKB-KW"/>
</dbReference>
<evidence type="ECO:0000313" key="2">
    <source>
        <dbReference type="EMBL" id="SDR07227.1"/>
    </source>
</evidence>
<dbReference type="InterPro" id="IPR044992">
    <property type="entry name" value="ChyE-like"/>
</dbReference>
<dbReference type="Gene3D" id="3.40.50.880">
    <property type="match status" value="1"/>
</dbReference>
<dbReference type="Proteomes" id="UP000217103">
    <property type="component" value="Unassembled WGS sequence"/>
</dbReference>
<dbReference type="EMBL" id="FNKK01000002">
    <property type="protein sequence ID" value="SDR07227.1"/>
    <property type="molecule type" value="Genomic_DNA"/>
</dbReference>
<evidence type="ECO:0000259" key="1">
    <source>
        <dbReference type="Pfam" id="PF00117"/>
    </source>
</evidence>
<evidence type="ECO:0000313" key="3">
    <source>
        <dbReference type="Proteomes" id="UP000217103"/>
    </source>
</evidence>
<keyword evidence="2" id="KW-0315">Glutamine amidotransferase</keyword>
<dbReference type="PANTHER" id="PTHR42695">
    <property type="entry name" value="GLUTAMINE AMIDOTRANSFERASE YLR126C-RELATED"/>
    <property type="match status" value="1"/>
</dbReference>